<comment type="caution">
    <text evidence="2">The sequence shown here is derived from an EMBL/GenBank/DDBJ whole genome shotgun (WGS) entry which is preliminary data.</text>
</comment>
<keyword evidence="3" id="KW-1185">Reference proteome</keyword>
<sequence>MSGGHTSRSGHRNRDGSHNTSGYGGPLLVTGLPRSGTSWAGKMLAASGRLVYVNEPLNPEHPPGRSPGVLDASVTHRFQYICPDDESPWLEAFTRTIGLRYGHLAELRRNRRPRDLARMAKYGTAFRLGRLIGRRALLDDPFALFSAAWFARRLGCRVLVLVRDPVSFVGSWQRLGWTVYFHELLEQPLLVRDHPCVEELRPLVGSQDRIAKAAALWRVARRVTADLAAADPGIRIVGYESLATAPLDRFRDLYAWCGLPWSERAAGRIAAACTAATGTPATGFSWTGLSRTAFRPMDSRAALGTYRERLTPGEVSRIRDLTSALQ</sequence>
<dbReference type="SUPFAM" id="SSF52540">
    <property type="entry name" value="P-loop containing nucleoside triphosphate hydrolases"/>
    <property type="match status" value="1"/>
</dbReference>
<gene>
    <name evidence="2" type="ORF">AB0I59_09870</name>
</gene>
<dbReference type="Gene3D" id="3.40.50.300">
    <property type="entry name" value="P-loop containing nucleotide triphosphate hydrolases"/>
    <property type="match status" value="1"/>
</dbReference>
<reference evidence="2 3" key="1">
    <citation type="submission" date="2024-06" db="EMBL/GenBank/DDBJ databases">
        <title>The Natural Products Discovery Center: Release of the First 8490 Sequenced Strains for Exploring Actinobacteria Biosynthetic Diversity.</title>
        <authorList>
            <person name="Kalkreuter E."/>
            <person name="Kautsar S.A."/>
            <person name="Yang D."/>
            <person name="Bader C.D."/>
            <person name="Teijaro C.N."/>
            <person name="Fluegel L."/>
            <person name="Davis C.M."/>
            <person name="Simpson J.R."/>
            <person name="Lauterbach L."/>
            <person name="Steele A.D."/>
            <person name="Gui C."/>
            <person name="Meng S."/>
            <person name="Li G."/>
            <person name="Viehrig K."/>
            <person name="Ye F."/>
            <person name="Su P."/>
            <person name="Kiefer A.F."/>
            <person name="Nichols A."/>
            <person name="Cepeda A.J."/>
            <person name="Yan W."/>
            <person name="Fan B."/>
            <person name="Jiang Y."/>
            <person name="Adhikari A."/>
            <person name="Zheng C.-J."/>
            <person name="Schuster L."/>
            <person name="Cowan T.M."/>
            <person name="Smanski M.J."/>
            <person name="Chevrette M.G."/>
            <person name="De Carvalho L.P.S."/>
            <person name="Shen B."/>
        </authorList>
    </citation>
    <scope>NUCLEOTIDE SEQUENCE [LARGE SCALE GENOMIC DNA]</scope>
    <source>
        <strain evidence="2 3">NPDC050100</strain>
    </source>
</reference>
<protein>
    <submittedName>
        <fullName evidence="2">Sulfotransferase</fullName>
    </submittedName>
</protein>
<proteinExistence type="predicted"/>
<dbReference type="EMBL" id="JBFALK010000004">
    <property type="protein sequence ID" value="MEV0968931.1"/>
    <property type="molecule type" value="Genomic_DNA"/>
</dbReference>
<dbReference type="RefSeq" id="WP_082777211.1">
    <property type="nucleotide sequence ID" value="NZ_JBFALK010000004.1"/>
</dbReference>
<dbReference type="Pfam" id="PF13469">
    <property type="entry name" value="Sulfotransfer_3"/>
    <property type="match status" value="1"/>
</dbReference>
<dbReference type="InterPro" id="IPR027417">
    <property type="entry name" value="P-loop_NTPase"/>
</dbReference>
<evidence type="ECO:0000313" key="2">
    <source>
        <dbReference type="EMBL" id="MEV0968931.1"/>
    </source>
</evidence>
<name>A0ABV3GBC1_MICGL</name>
<organism evidence="2 3">
    <name type="scientific">Microtetraspora glauca</name>
    <dbReference type="NCBI Taxonomy" id="1996"/>
    <lineage>
        <taxon>Bacteria</taxon>
        <taxon>Bacillati</taxon>
        <taxon>Actinomycetota</taxon>
        <taxon>Actinomycetes</taxon>
        <taxon>Streptosporangiales</taxon>
        <taxon>Streptosporangiaceae</taxon>
        <taxon>Microtetraspora</taxon>
    </lineage>
</organism>
<evidence type="ECO:0000256" key="1">
    <source>
        <dbReference type="SAM" id="MobiDB-lite"/>
    </source>
</evidence>
<evidence type="ECO:0000313" key="3">
    <source>
        <dbReference type="Proteomes" id="UP001551675"/>
    </source>
</evidence>
<feature type="region of interest" description="Disordered" evidence="1">
    <location>
        <begin position="1"/>
        <end position="27"/>
    </location>
</feature>
<dbReference type="Proteomes" id="UP001551675">
    <property type="component" value="Unassembled WGS sequence"/>
</dbReference>
<accession>A0ABV3GBC1</accession>